<feature type="region of interest" description="Disordered" evidence="4">
    <location>
        <begin position="384"/>
        <end position="415"/>
    </location>
</feature>
<dbReference type="PANTHER" id="PTHR38340:SF1">
    <property type="entry name" value="S-LAYER PROTEIN"/>
    <property type="match status" value="1"/>
</dbReference>
<dbReference type="InterPro" id="IPR028208">
    <property type="entry name" value="Effector_pro_NleD-like"/>
</dbReference>
<evidence type="ECO:0000256" key="3">
    <source>
        <dbReference type="ARBA" id="ARBA00022837"/>
    </source>
</evidence>
<proteinExistence type="predicted"/>
<dbReference type="PANTHER" id="PTHR38340">
    <property type="entry name" value="S-LAYER PROTEIN"/>
    <property type="match status" value="1"/>
</dbReference>
<feature type="compositionally biased region" description="Low complexity" evidence="4">
    <location>
        <begin position="403"/>
        <end position="414"/>
    </location>
</feature>
<evidence type="ECO:0000256" key="4">
    <source>
        <dbReference type="SAM" id="MobiDB-lite"/>
    </source>
</evidence>
<name>A0ABT5P489_9PSED</name>
<evidence type="ECO:0000256" key="2">
    <source>
        <dbReference type="ARBA" id="ARBA00022525"/>
    </source>
</evidence>
<keyword evidence="6" id="KW-1185">Reference proteome</keyword>
<sequence>MIAPDIIKISSRLRPEPVDHRLPFRDARIHIIRQDDCLSISATATPADLRIHDSASGLLMQVGEYNYEFSLLPEQSLTISTAEGNDTVRVESALSNRIIIDTGPGDDTIHVEGTTSLVMSGPGDDSVRITNGSTWIDAGPGNDRVLAIGQKQAIIHGGAGDDFIYSAAEHNFLQAGTGNDTLIIGGGTSDVEALSGENLIVAGPGKDVLYLDTDFGEVIGANEQDDVYAHLPPAARTSVVEPPEAARHLAHRHTLIADNDAGTRALRVDGTVKFKALVEDDLRTLRTSPTAYTLLRSLDDSGTSIQIVESPAPDNAFYDPDLTRGDPHISNGNPGIAVKTAVIHYNPAAMRDQTPAIVMLYHELCHAWNHAYGTVLSDHERQAVGLPTGESPFDFDADPSTPPTNTNPAPFNENALRKELGLAPRISYP</sequence>
<comment type="subcellular location">
    <subcellularLocation>
        <location evidence="1">Secreted</location>
    </subcellularLocation>
</comment>
<dbReference type="EMBL" id="JAMDGZ010000012">
    <property type="protein sequence ID" value="MDD1013104.1"/>
    <property type="molecule type" value="Genomic_DNA"/>
</dbReference>
<dbReference type="Proteomes" id="UP001148184">
    <property type="component" value="Unassembled WGS sequence"/>
</dbReference>
<dbReference type="InterPro" id="IPR011049">
    <property type="entry name" value="Serralysin-like_metalloprot_C"/>
</dbReference>
<keyword evidence="3" id="KW-0106">Calcium</keyword>
<protein>
    <submittedName>
        <fullName evidence="5">M91 family zinc metallopeptidase</fullName>
    </submittedName>
</protein>
<dbReference type="InterPro" id="IPR050557">
    <property type="entry name" value="RTX_toxin/Mannuronan_C5-epim"/>
</dbReference>
<evidence type="ECO:0000313" key="5">
    <source>
        <dbReference type="EMBL" id="MDD1013104.1"/>
    </source>
</evidence>
<dbReference type="Pfam" id="PF00353">
    <property type="entry name" value="HemolysinCabind"/>
    <property type="match status" value="2"/>
</dbReference>
<dbReference type="InterPro" id="IPR001343">
    <property type="entry name" value="Hemolysn_Ca-bd"/>
</dbReference>
<evidence type="ECO:0000256" key="1">
    <source>
        <dbReference type="ARBA" id="ARBA00004613"/>
    </source>
</evidence>
<gene>
    <name evidence="5" type="ORF">M5G17_05320</name>
</gene>
<dbReference type="Pfam" id="PF14891">
    <property type="entry name" value="Peptidase_M91"/>
    <property type="match status" value="1"/>
</dbReference>
<accession>A0ABT5P489</accession>
<keyword evidence="2" id="KW-0964">Secreted</keyword>
<dbReference type="PRINTS" id="PR00313">
    <property type="entry name" value="CABNDNGRPT"/>
</dbReference>
<dbReference type="SUPFAM" id="SSF51120">
    <property type="entry name" value="beta-Roll"/>
    <property type="match status" value="1"/>
</dbReference>
<reference evidence="5 6" key="1">
    <citation type="submission" date="2022-05" db="EMBL/GenBank/DDBJ databases">
        <title>Novel Pseudomonas spp. Isolated from a Rainbow Trout Aquaculture Facility.</title>
        <authorList>
            <person name="Testerman T."/>
            <person name="Graf J."/>
        </authorList>
    </citation>
    <scope>NUCLEOTIDE SEQUENCE [LARGE SCALE GENOMIC DNA]</scope>
    <source>
        <strain evidence="5 6">ID1025</strain>
    </source>
</reference>
<dbReference type="Gene3D" id="2.160.20.160">
    <property type="match status" value="1"/>
</dbReference>
<evidence type="ECO:0000313" key="6">
    <source>
        <dbReference type="Proteomes" id="UP001148184"/>
    </source>
</evidence>
<organism evidence="5 6">
    <name type="scientific">Pseudomonas rubra</name>
    <dbReference type="NCBI Taxonomy" id="2942627"/>
    <lineage>
        <taxon>Bacteria</taxon>
        <taxon>Pseudomonadati</taxon>
        <taxon>Pseudomonadota</taxon>
        <taxon>Gammaproteobacteria</taxon>
        <taxon>Pseudomonadales</taxon>
        <taxon>Pseudomonadaceae</taxon>
        <taxon>Pseudomonas</taxon>
    </lineage>
</organism>
<dbReference type="RefSeq" id="WP_273891975.1">
    <property type="nucleotide sequence ID" value="NZ_JAMDGP010000014.1"/>
</dbReference>
<comment type="caution">
    <text evidence="5">The sequence shown here is derived from an EMBL/GenBank/DDBJ whole genome shotgun (WGS) entry which is preliminary data.</text>
</comment>